<accession>A0A2R4WZQ5</accession>
<sequence>MIEDESVVGRVCGTFTVRNESTADVDLSVPVTVGNKVFEPPGPPRRGSLPETAARQFNATGG</sequence>
<dbReference type="AlphaFoldDB" id="A0A2R4WZQ5"/>
<reference evidence="2 3" key="1">
    <citation type="submission" date="2018-04" db="EMBL/GenBank/DDBJ databases">
        <title>Halococcoides cellulosivorans gen. nov., sp. nov., an extremely halophilic cellulose-utilizing haloarchaeon from hypersaline lakes.</title>
        <authorList>
            <person name="Sorokin D.Y."/>
            <person name="Toshchakov S.V."/>
            <person name="Samarov N.I."/>
            <person name="Korzhenkov A."/>
            <person name="Kublanov I.V."/>
        </authorList>
    </citation>
    <scope>NUCLEOTIDE SEQUENCE [LARGE SCALE GENOMIC DNA]</scope>
    <source>
        <strain evidence="2 3">HArcel1</strain>
    </source>
</reference>
<keyword evidence="3" id="KW-1185">Reference proteome</keyword>
<dbReference type="Proteomes" id="UP000244727">
    <property type="component" value="Chromosome"/>
</dbReference>
<evidence type="ECO:0000256" key="1">
    <source>
        <dbReference type="SAM" id="MobiDB-lite"/>
    </source>
</evidence>
<proteinExistence type="predicted"/>
<gene>
    <name evidence="2" type="ORF">HARCEL1_04595</name>
</gene>
<name>A0A2R4WZQ5_9EURY</name>
<organism evidence="2 3">
    <name type="scientific">Halococcoides cellulosivorans</name>
    <dbReference type="NCBI Taxonomy" id="1679096"/>
    <lineage>
        <taxon>Archaea</taxon>
        <taxon>Methanobacteriati</taxon>
        <taxon>Methanobacteriota</taxon>
        <taxon>Stenosarchaea group</taxon>
        <taxon>Halobacteria</taxon>
        <taxon>Halobacteriales</taxon>
        <taxon>Haloarculaceae</taxon>
        <taxon>Halococcoides</taxon>
    </lineage>
</organism>
<evidence type="ECO:0000313" key="3">
    <source>
        <dbReference type="Proteomes" id="UP000244727"/>
    </source>
</evidence>
<dbReference type="EMBL" id="CP028858">
    <property type="protein sequence ID" value="AWB27036.1"/>
    <property type="molecule type" value="Genomic_DNA"/>
</dbReference>
<dbReference type="KEGG" id="harc:HARCEL1_04595"/>
<evidence type="ECO:0000313" key="2">
    <source>
        <dbReference type="EMBL" id="AWB27036.1"/>
    </source>
</evidence>
<protein>
    <submittedName>
        <fullName evidence="2">Uncharacterized protein</fullName>
    </submittedName>
</protein>
<feature type="region of interest" description="Disordered" evidence="1">
    <location>
        <begin position="38"/>
        <end position="62"/>
    </location>
</feature>